<feature type="compositionally biased region" description="Acidic residues" evidence="6">
    <location>
        <begin position="289"/>
        <end position="307"/>
    </location>
</feature>
<reference evidence="10" key="1">
    <citation type="submission" date="2025-08" db="UniProtKB">
        <authorList>
            <consortium name="RefSeq"/>
        </authorList>
    </citation>
    <scope>IDENTIFICATION</scope>
</reference>
<evidence type="ECO:0000256" key="6">
    <source>
        <dbReference type="SAM" id="MobiDB-lite"/>
    </source>
</evidence>
<feature type="region of interest" description="Disordered" evidence="6">
    <location>
        <begin position="742"/>
        <end position="771"/>
    </location>
</feature>
<protein>
    <submittedName>
        <fullName evidence="10">Myosin-binding protein 2</fullName>
    </submittedName>
</protein>
<gene>
    <name evidence="10" type="primary">LOC104609988</name>
</gene>
<name>A0A1U8BEE4_NELNU</name>
<comment type="subcellular location">
    <subcellularLocation>
        <location evidence="1">Membrane</location>
        <topology evidence="1">Single-pass membrane protein</topology>
    </subcellularLocation>
</comment>
<feature type="region of interest" description="Disordered" evidence="6">
    <location>
        <begin position="202"/>
        <end position="271"/>
    </location>
</feature>
<dbReference type="GO" id="GO:0080115">
    <property type="term" value="F:myosin XI tail binding"/>
    <property type="evidence" value="ECO:0007669"/>
    <property type="project" value="UniProtKB-ARBA"/>
</dbReference>
<feature type="transmembrane region" description="Helical" evidence="7">
    <location>
        <begin position="20"/>
        <end position="45"/>
    </location>
</feature>
<accession>A0A1U8BEE4</accession>
<feature type="compositionally biased region" description="Basic and acidic residues" evidence="6">
    <location>
        <begin position="543"/>
        <end position="552"/>
    </location>
</feature>
<evidence type="ECO:0000256" key="1">
    <source>
        <dbReference type="ARBA" id="ARBA00004167"/>
    </source>
</evidence>
<dbReference type="InParanoid" id="A0A1U8BEE4"/>
<feature type="compositionally biased region" description="Polar residues" evidence="6">
    <location>
        <begin position="530"/>
        <end position="541"/>
    </location>
</feature>
<keyword evidence="3 7" id="KW-1133">Transmembrane helix</keyword>
<feature type="compositionally biased region" description="Basic and acidic residues" evidence="6">
    <location>
        <begin position="205"/>
        <end position="239"/>
    </location>
</feature>
<dbReference type="RefSeq" id="XP_010274744.1">
    <property type="nucleotide sequence ID" value="XM_010276442.2"/>
</dbReference>
<dbReference type="eggNOG" id="ENOG502QPIG">
    <property type="taxonomic scope" value="Eukaryota"/>
</dbReference>
<dbReference type="GeneID" id="104609988"/>
<dbReference type="KEGG" id="nnu:104609988"/>
<dbReference type="InterPro" id="IPR039306">
    <property type="entry name" value="MYOB"/>
</dbReference>
<dbReference type="Proteomes" id="UP000189703">
    <property type="component" value="Unplaced"/>
</dbReference>
<feature type="compositionally biased region" description="Acidic residues" evidence="6">
    <location>
        <begin position="256"/>
        <end position="269"/>
    </location>
</feature>
<dbReference type="PANTHER" id="PTHR31448:SF3">
    <property type="entry name" value="MYOSIN-BINDING PROTEIN 2"/>
    <property type="match status" value="1"/>
</dbReference>
<dbReference type="AlphaFoldDB" id="A0A1U8BEE4"/>
<evidence type="ECO:0000313" key="10">
    <source>
        <dbReference type="RefSeq" id="XP_010274744.1"/>
    </source>
</evidence>
<dbReference type="GO" id="GO:0016020">
    <property type="term" value="C:membrane"/>
    <property type="evidence" value="ECO:0007669"/>
    <property type="project" value="UniProtKB-SubCell"/>
</dbReference>
<dbReference type="Pfam" id="PF04576">
    <property type="entry name" value="Zein-binding"/>
    <property type="match status" value="1"/>
</dbReference>
<keyword evidence="4 7" id="KW-0472">Membrane</keyword>
<evidence type="ECO:0000313" key="9">
    <source>
        <dbReference type="Proteomes" id="UP000189703"/>
    </source>
</evidence>
<feature type="coiled-coil region" evidence="5">
    <location>
        <begin position="640"/>
        <end position="741"/>
    </location>
</feature>
<evidence type="ECO:0000256" key="2">
    <source>
        <dbReference type="ARBA" id="ARBA00022692"/>
    </source>
</evidence>
<evidence type="ECO:0000259" key="8">
    <source>
        <dbReference type="PROSITE" id="PS51775"/>
    </source>
</evidence>
<dbReference type="FunCoup" id="A0A1U8BEE4">
    <property type="interactions" value="1189"/>
</dbReference>
<feature type="compositionally biased region" description="Low complexity" evidence="6">
    <location>
        <begin position="749"/>
        <end position="766"/>
    </location>
</feature>
<feature type="region of interest" description="Disordered" evidence="6">
    <location>
        <begin position="524"/>
        <end position="568"/>
    </location>
</feature>
<evidence type="ECO:0000256" key="4">
    <source>
        <dbReference type="ARBA" id="ARBA00023136"/>
    </source>
</evidence>
<proteinExistence type="predicted"/>
<keyword evidence="2 7" id="KW-0812">Transmembrane</keyword>
<dbReference type="OrthoDB" id="1888939at2759"/>
<dbReference type="OMA" id="LDFDMHF"/>
<keyword evidence="5" id="KW-0175">Coiled coil</keyword>
<sequence length="1010" mass="113674">MAANKFATMLSRNTHKITLILVYVVLEWFLIFFLLLNSLFSYLIVKFANYFGLKTPCLWCSRIDHVFEPGKEHASYRDLVCENHASEISKLGYCSNHRKLVEAQDMCEECSSSRPNCHGKSIDISRRIAFFSWVKDMDIDVISTHGEKKIENGEKKVENGEKVLRCSCCDSSLSSKFHSPYLLFQPSWGVLDYAQKGNLITDATGEEHDGGEYSDPCKSDSQTDRCCDDEHEMERNRGEGEEDDGGLEDEHRVPSDVEEGVETREEEAEVGCLMSPSSIRIKEMVTDEDDKVGDVEGTEQELSEEENSNISAEGTNAVFRSSDDIVFEVCRREDASLEIIPLRLESINDVNDRCLLPVELIGSATAENQTFNSCKKEDQNKHVHQEGVLDSEIPVETQFESAEAEEDIVVEATVELLADEGEEKTNSLEIESMEMAENDNSSSLYTDECNGDLGGDASEEVAITQATQTLSDEAYSFEVIEVKESVDLPASTEAGLKILDDENNSEILTGMEVFDQEFNNQTRAHELPHGNNTESSTTSEIAANDKDSKQSEEATIEGRTLSADRTEQGINHHLSLSSELNEMEEEKAPETPSYVDGLHQIHKKLLLLEKRESGTEESLDGSVISDFEAGEGVLTVDRMKSVLKAERKALNALYAELEEERSASAIAANQTMAMITRLQEEKAAMQMEALQYQRMMEEQSEYDQEALQLLNELMVKREKEKQDLEKELEVYRKKVLEYEAKEKRRMRQSKNSSGRSRASSASSSNAEDSDDLSIDLHHEIVDEDSFHSHQESSIYTPTNAVLNLEVEGLECAKHLSTLDESLAEFEEERISIIEQLKVLEEKLFTLGDDEEQLLEDVKPLEHLAEENGEEFNGFSNGFSEGFDAKYYQERRNLGGKAKNLLPLFDAIGMEDEDGVVNEEQEGSDSVVLQNSSSASKLALEKKKHAIEEEVDHVYERLQALEADREFLKHCISSLKKGDKGMDLLQEILQHLRDLRTVELRVRNMGDGVLA</sequence>
<feature type="region of interest" description="Disordered" evidence="6">
    <location>
        <begin position="289"/>
        <end position="309"/>
    </location>
</feature>
<dbReference type="InterPro" id="IPR007656">
    <property type="entry name" value="GTD-bd"/>
</dbReference>
<keyword evidence="9" id="KW-1185">Reference proteome</keyword>
<organism evidence="9 10">
    <name type="scientific">Nelumbo nucifera</name>
    <name type="common">Sacred lotus</name>
    <dbReference type="NCBI Taxonomy" id="4432"/>
    <lineage>
        <taxon>Eukaryota</taxon>
        <taxon>Viridiplantae</taxon>
        <taxon>Streptophyta</taxon>
        <taxon>Embryophyta</taxon>
        <taxon>Tracheophyta</taxon>
        <taxon>Spermatophyta</taxon>
        <taxon>Magnoliopsida</taxon>
        <taxon>Proteales</taxon>
        <taxon>Nelumbonaceae</taxon>
        <taxon>Nelumbo</taxon>
    </lineage>
</organism>
<feature type="domain" description="GTD-binding" evidence="8">
    <location>
        <begin position="634"/>
        <end position="732"/>
    </location>
</feature>
<evidence type="ECO:0000256" key="7">
    <source>
        <dbReference type="SAM" id="Phobius"/>
    </source>
</evidence>
<dbReference type="PROSITE" id="PS51775">
    <property type="entry name" value="GTD_BINDING"/>
    <property type="match status" value="1"/>
</dbReference>
<evidence type="ECO:0000256" key="3">
    <source>
        <dbReference type="ARBA" id="ARBA00022989"/>
    </source>
</evidence>
<dbReference type="PANTHER" id="PTHR31448">
    <property type="entry name" value="MYOSIN-BINDING PROTEIN 2"/>
    <property type="match status" value="1"/>
</dbReference>
<evidence type="ECO:0000256" key="5">
    <source>
        <dbReference type="SAM" id="Coils"/>
    </source>
</evidence>